<feature type="active site" description="Proton acceptor" evidence="7">
    <location>
        <position position="189"/>
    </location>
</feature>
<dbReference type="HAMAP" id="MF_00147_B">
    <property type="entry name" value="TIM_B"/>
    <property type="match status" value="1"/>
</dbReference>
<feature type="binding site" evidence="7">
    <location>
        <position position="234"/>
    </location>
    <ligand>
        <name>substrate</name>
    </ligand>
</feature>
<keyword evidence="5 7" id="KW-0324">Glycolysis</keyword>
<comment type="caution">
    <text evidence="7">Lacks conserved residue(s) required for the propagation of feature annotation.</text>
</comment>
<dbReference type="EC" id="5.3.1.1" evidence="7 8"/>
<dbReference type="SUPFAM" id="SSF51351">
    <property type="entry name" value="Triosephosphate isomerase (TIM)"/>
    <property type="match status" value="1"/>
</dbReference>
<evidence type="ECO:0000256" key="3">
    <source>
        <dbReference type="ARBA" id="ARBA00022432"/>
    </source>
</evidence>
<keyword evidence="6 7" id="KW-0413">Isomerase</keyword>
<comment type="pathway">
    <text evidence="7 8">Carbohydrate biosynthesis; gluconeogenesis.</text>
</comment>
<dbReference type="PROSITE" id="PS00171">
    <property type="entry name" value="TIM_1"/>
    <property type="match status" value="1"/>
</dbReference>
<accession>A0ABQ2PGB2</accession>
<dbReference type="PROSITE" id="PS51440">
    <property type="entry name" value="TIM_2"/>
    <property type="match status" value="1"/>
</dbReference>
<dbReference type="InterPro" id="IPR035990">
    <property type="entry name" value="TIM_sf"/>
</dbReference>
<comment type="pathway">
    <text evidence="7 8">Carbohydrate degradation; glycolysis; D-glyceraldehyde 3-phosphate from glycerone phosphate: step 1/1.</text>
</comment>
<evidence type="ECO:0000256" key="1">
    <source>
        <dbReference type="ARBA" id="ARBA00004939"/>
    </source>
</evidence>
<dbReference type="InterPro" id="IPR013785">
    <property type="entry name" value="Aldolase_TIM"/>
</dbReference>
<reference evidence="10" key="1">
    <citation type="journal article" date="2019" name="Int. J. Syst. Evol. Microbiol.">
        <title>The Global Catalogue of Microorganisms (GCM) 10K type strain sequencing project: providing services to taxonomists for standard genome sequencing and annotation.</title>
        <authorList>
            <consortium name="The Broad Institute Genomics Platform"/>
            <consortium name="The Broad Institute Genome Sequencing Center for Infectious Disease"/>
            <person name="Wu L."/>
            <person name="Ma J."/>
        </authorList>
    </citation>
    <scope>NUCLEOTIDE SEQUENCE [LARGE SCALE GENOMIC DNA]</scope>
    <source>
        <strain evidence="10">CGMCC 1.8860</strain>
    </source>
</reference>
<evidence type="ECO:0000256" key="5">
    <source>
        <dbReference type="ARBA" id="ARBA00023152"/>
    </source>
</evidence>
<feature type="binding site" evidence="7">
    <location>
        <begin position="36"/>
        <end position="38"/>
    </location>
    <ligand>
        <name>substrate</name>
    </ligand>
</feature>
<feature type="active site" description="Electrophile" evidence="7">
    <location>
        <position position="120"/>
    </location>
</feature>
<dbReference type="InterPro" id="IPR020861">
    <property type="entry name" value="Triosephosphate_isomerase_AS"/>
</dbReference>
<evidence type="ECO:0000256" key="7">
    <source>
        <dbReference type="HAMAP-Rule" id="MF_00147"/>
    </source>
</evidence>
<feature type="binding site" evidence="7">
    <location>
        <position position="195"/>
    </location>
    <ligand>
        <name>substrate</name>
    </ligand>
</feature>
<organism evidence="9 10">
    <name type="scientific">Silvimonas amylolytica</name>
    <dbReference type="NCBI Taxonomy" id="449663"/>
    <lineage>
        <taxon>Bacteria</taxon>
        <taxon>Pseudomonadati</taxon>
        <taxon>Pseudomonadota</taxon>
        <taxon>Betaproteobacteria</taxon>
        <taxon>Neisseriales</taxon>
        <taxon>Chitinibacteraceae</taxon>
        <taxon>Silvimonas</taxon>
    </lineage>
</organism>
<comment type="caution">
    <text evidence="9">The sequence shown here is derived from an EMBL/GenBank/DDBJ whole genome shotgun (WGS) entry which is preliminary data.</text>
</comment>
<dbReference type="Gene3D" id="3.20.20.70">
    <property type="entry name" value="Aldolase class I"/>
    <property type="match status" value="1"/>
</dbReference>
<sequence>MAEMKKGPLSAFTRSPNKAANVLPVQPARQRLVVGNWKMHGDLDLCLETVSVLADVVVPQVALVLCPPAPYLGEIRRLAQGTQLATSAQNVAELSGGERTGEWSARMLAEIGCSYAIVGHSERRRHHLECDQLTAAKAQACLDAGITPVVCIGESRLERDNQLTEHILSRQLRHLVQIPGWRDVVVAYEPVWAIGTGTAATPDEAQAAHAFIRACLAETDPVAAGDISVLYGGSVSEHNAAALFAMPDVDGALVGRASLSPQALSRIYKAAVRS</sequence>
<evidence type="ECO:0000256" key="6">
    <source>
        <dbReference type="ARBA" id="ARBA00023235"/>
    </source>
</evidence>
<comment type="pathway">
    <text evidence="1">Carbohydrate metabolism; erythritol degradation.</text>
</comment>
<dbReference type="PANTHER" id="PTHR21139">
    <property type="entry name" value="TRIOSEPHOSPHATE ISOMERASE"/>
    <property type="match status" value="1"/>
</dbReference>
<dbReference type="InterPro" id="IPR022896">
    <property type="entry name" value="TrioseP_Isoase_bac/euk"/>
</dbReference>
<keyword evidence="4 7" id="KW-0963">Cytoplasm</keyword>
<comment type="subcellular location">
    <subcellularLocation>
        <location evidence="7 8">Cytoplasm</location>
    </subcellularLocation>
</comment>
<dbReference type="Proteomes" id="UP000621859">
    <property type="component" value="Unassembled WGS sequence"/>
</dbReference>
<keyword evidence="3 7" id="KW-0312">Gluconeogenesis</keyword>
<protein>
    <recommendedName>
        <fullName evidence="7 8">Triosephosphate isomerase</fullName>
        <shortName evidence="7">TIM</shortName>
        <shortName evidence="7">TPI</shortName>
        <ecNumber evidence="7 8">5.3.1.1</ecNumber>
    </recommendedName>
    <alternativeName>
        <fullName evidence="7">Triose-phosphate isomerase</fullName>
    </alternativeName>
</protein>
<dbReference type="NCBIfam" id="TIGR00419">
    <property type="entry name" value="tim"/>
    <property type="match status" value="1"/>
</dbReference>
<dbReference type="RefSeq" id="WP_229678692.1">
    <property type="nucleotide sequence ID" value="NZ_BMLY01000001.1"/>
</dbReference>
<comment type="catalytic activity">
    <reaction evidence="7 8">
        <text>D-glyceraldehyde 3-phosphate = dihydroxyacetone phosphate</text>
        <dbReference type="Rhea" id="RHEA:18585"/>
        <dbReference type="ChEBI" id="CHEBI:57642"/>
        <dbReference type="ChEBI" id="CHEBI:59776"/>
        <dbReference type="EC" id="5.3.1.1"/>
    </reaction>
</comment>
<evidence type="ECO:0000313" key="9">
    <source>
        <dbReference type="EMBL" id="GGP24634.1"/>
    </source>
</evidence>
<keyword evidence="10" id="KW-1185">Reference proteome</keyword>
<evidence type="ECO:0000256" key="4">
    <source>
        <dbReference type="ARBA" id="ARBA00022490"/>
    </source>
</evidence>
<name>A0ABQ2PGB2_9NEIS</name>
<evidence type="ECO:0000313" key="10">
    <source>
        <dbReference type="Proteomes" id="UP000621859"/>
    </source>
</evidence>
<dbReference type="InterPro" id="IPR000652">
    <property type="entry name" value="Triosephosphate_isomerase"/>
</dbReference>
<dbReference type="EMBL" id="BMLY01000001">
    <property type="protein sequence ID" value="GGP24634.1"/>
    <property type="molecule type" value="Genomic_DNA"/>
</dbReference>
<gene>
    <name evidence="7 9" type="primary">tpiA</name>
    <name evidence="9" type="ORF">GCM10010971_04530</name>
</gene>
<dbReference type="PANTHER" id="PTHR21139:SF42">
    <property type="entry name" value="TRIOSEPHOSPHATE ISOMERASE"/>
    <property type="match status" value="1"/>
</dbReference>
<proteinExistence type="inferred from homology"/>
<comment type="subunit">
    <text evidence="7 8">Homodimer.</text>
</comment>
<comment type="similarity">
    <text evidence="2 7 8">Belongs to the triosephosphate isomerase family.</text>
</comment>
<dbReference type="GO" id="GO:0016853">
    <property type="term" value="F:isomerase activity"/>
    <property type="evidence" value="ECO:0007669"/>
    <property type="project" value="UniProtKB-KW"/>
</dbReference>
<dbReference type="Pfam" id="PF00121">
    <property type="entry name" value="TIM"/>
    <property type="match status" value="1"/>
</dbReference>
<evidence type="ECO:0000256" key="2">
    <source>
        <dbReference type="ARBA" id="ARBA00007422"/>
    </source>
</evidence>
<dbReference type="CDD" id="cd00311">
    <property type="entry name" value="TIM"/>
    <property type="match status" value="1"/>
</dbReference>
<comment type="function">
    <text evidence="7">Involved in the gluconeogenesis. Catalyzes stereospecifically the conversion of dihydroxyacetone phosphate (DHAP) to D-glyceraldehyde-3-phosphate (G3P).</text>
</comment>
<evidence type="ECO:0000256" key="8">
    <source>
        <dbReference type="RuleBase" id="RU363013"/>
    </source>
</evidence>